<dbReference type="EMBL" id="CU469464">
    <property type="protein sequence ID" value="CAP18212.1"/>
    <property type="molecule type" value="Genomic_DNA"/>
</dbReference>
<accession>B3R048</accession>
<dbReference type="HOGENOM" id="CLU_2257880_0_0_14"/>
<organism evidence="4">
    <name type="scientific">Phytoplasma mali (strain AT)</name>
    <dbReference type="NCBI Taxonomy" id="482235"/>
    <lineage>
        <taxon>Bacteria</taxon>
        <taxon>Bacillati</taxon>
        <taxon>Mycoplasmatota</taxon>
        <taxon>Mollicutes</taxon>
        <taxon>Acholeplasmatales</taxon>
        <taxon>Acholeplasmataceae</taxon>
        <taxon>Candidatus Phytoplasma</taxon>
        <taxon>16SrX (Apple proliferation group)</taxon>
    </lineage>
</organism>
<dbReference type="EMBL" id="CU469464">
    <property type="protein sequence ID" value="CAP18660.1"/>
    <property type="molecule type" value="Genomic_DNA"/>
</dbReference>
<feature type="compositionally biased region" description="Polar residues" evidence="1">
    <location>
        <begin position="58"/>
        <end position="67"/>
    </location>
</feature>
<evidence type="ECO:0000313" key="3">
    <source>
        <dbReference type="EMBL" id="CAP18660.1"/>
    </source>
</evidence>
<reference evidence="2 4" key="1">
    <citation type="journal article" date="2008" name="BMC Genomics">
        <title>The linear chromosome of the plant-pathogenic mycoplasma 'Candidatus Phytoplasma mali'.</title>
        <authorList>
            <person name="Kube M."/>
            <person name="Schneider B."/>
            <person name="Kuhl H."/>
            <person name="Dandekar T."/>
            <person name="Heitmann K."/>
            <person name="Migdoll A.M."/>
            <person name="Reinhardt R."/>
            <person name="Seemueller E."/>
        </authorList>
    </citation>
    <scope>NUCLEOTIDE SEQUENCE [LARGE SCALE GENOMIC DNA]</scope>
    <source>
        <strain evidence="2 4">AT</strain>
    </source>
</reference>
<dbReference type="Proteomes" id="UP000002020">
    <property type="component" value="Chromosome"/>
</dbReference>
<name>B3R048_PHYMT</name>
<dbReference type="AlphaFoldDB" id="B3R048"/>
<dbReference type="KEGG" id="pml:ATP_00473"/>
<proteinExistence type="predicted"/>
<evidence type="ECO:0000313" key="2">
    <source>
        <dbReference type="EMBL" id="CAP18212.1"/>
    </source>
</evidence>
<protein>
    <submittedName>
        <fullName evidence="2">Uncharacterized protein</fullName>
    </submittedName>
</protein>
<keyword evidence="4" id="KW-1185">Reference proteome</keyword>
<gene>
    <name evidence="2" type="ordered locus">ATP_00025</name>
    <name evidence="3" type="ordered locus">ATP_00473</name>
</gene>
<sequence length="103" mass="11360">MIKIILEKFLALIGLIFLLGLAFFWADGIYPEDILRTVINIPTSTTFKPDSEKDQDQLPVTSPSSVLPQDEKLPVTSPSSVLPQDEKLTVTSPSSVLPQGEEY</sequence>
<evidence type="ECO:0000256" key="1">
    <source>
        <dbReference type="SAM" id="MobiDB-lite"/>
    </source>
</evidence>
<evidence type="ECO:0000313" key="4">
    <source>
        <dbReference type="Proteomes" id="UP000002020"/>
    </source>
</evidence>
<dbReference type="KEGG" id="pml:ATP_00025"/>
<feature type="region of interest" description="Disordered" evidence="1">
    <location>
        <begin position="46"/>
        <end position="103"/>
    </location>
</feature>